<dbReference type="SUPFAM" id="SSF52540">
    <property type="entry name" value="P-loop containing nucleoside triphosphate hydrolases"/>
    <property type="match status" value="1"/>
</dbReference>
<evidence type="ECO:0000256" key="2">
    <source>
        <dbReference type="ARBA" id="ARBA00022840"/>
    </source>
</evidence>
<evidence type="ECO:0000313" key="6">
    <source>
        <dbReference type="Proteomes" id="UP000179769"/>
    </source>
</evidence>
<gene>
    <name evidence="5" type="ORF">BBK14_18955</name>
</gene>
<evidence type="ECO:0000256" key="1">
    <source>
        <dbReference type="ARBA" id="ARBA00022741"/>
    </source>
</evidence>
<dbReference type="Gene3D" id="3.40.50.300">
    <property type="entry name" value="P-loop containing nucleotide triphosphate hydrolases"/>
    <property type="match status" value="1"/>
</dbReference>
<accession>A0A1S1PZ06</accession>
<dbReference type="GO" id="GO:0003677">
    <property type="term" value="F:DNA binding"/>
    <property type="evidence" value="ECO:0007669"/>
    <property type="project" value="InterPro"/>
</dbReference>
<keyword evidence="6" id="KW-1185">Reference proteome</keyword>
<dbReference type="PANTHER" id="PTHR16305">
    <property type="entry name" value="TESTICULAR SOLUBLE ADENYLYL CYCLASE"/>
    <property type="match status" value="1"/>
</dbReference>
<dbReference type="InterPro" id="IPR016032">
    <property type="entry name" value="Sig_transdc_resp-reg_C-effctor"/>
</dbReference>
<dbReference type="EMBL" id="MAXA01000216">
    <property type="protein sequence ID" value="OHV27903.1"/>
    <property type="molecule type" value="Genomic_DNA"/>
</dbReference>
<dbReference type="PANTHER" id="PTHR16305:SF35">
    <property type="entry name" value="TRANSCRIPTIONAL ACTIVATOR DOMAIN"/>
    <property type="match status" value="1"/>
</dbReference>
<dbReference type="InterPro" id="IPR011990">
    <property type="entry name" value="TPR-like_helical_dom_sf"/>
</dbReference>
<dbReference type="Pfam" id="PF13191">
    <property type="entry name" value="AAA_16"/>
    <property type="match status" value="1"/>
</dbReference>
<name>A0A1S1PZ06_9ACTN</name>
<evidence type="ECO:0000313" key="5">
    <source>
        <dbReference type="EMBL" id="OHV27903.1"/>
    </source>
</evidence>
<dbReference type="CDD" id="cd06170">
    <property type="entry name" value="LuxR_C_like"/>
    <property type="match status" value="1"/>
</dbReference>
<feature type="region of interest" description="Disordered" evidence="3">
    <location>
        <begin position="1"/>
        <end position="26"/>
    </location>
</feature>
<dbReference type="GO" id="GO:0004016">
    <property type="term" value="F:adenylate cyclase activity"/>
    <property type="evidence" value="ECO:0007669"/>
    <property type="project" value="TreeGrafter"/>
</dbReference>
<dbReference type="PROSITE" id="PS50043">
    <property type="entry name" value="HTH_LUXR_2"/>
    <property type="match status" value="1"/>
</dbReference>
<dbReference type="GO" id="GO:0006355">
    <property type="term" value="P:regulation of DNA-templated transcription"/>
    <property type="evidence" value="ECO:0007669"/>
    <property type="project" value="InterPro"/>
</dbReference>
<feature type="domain" description="HTH luxR-type" evidence="4">
    <location>
        <begin position="896"/>
        <end position="961"/>
    </location>
</feature>
<dbReference type="InterPro" id="IPR036388">
    <property type="entry name" value="WH-like_DNA-bd_sf"/>
</dbReference>
<evidence type="ECO:0000259" key="4">
    <source>
        <dbReference type="PROSITE" id="PS50043"/>
    </source>
</evidence>
<dbReference type="GO" id="GO:0005524">
    <property type="term" value="F:ATP binding"/>
    <property type="evidence" value="ECO:0007669"/>
    <property type="project" value="UniProtKB-KW"/>
</dbReference>
<proteinExistence type="predicted"/>
<dbReference type="AlphaFoldDB" id="A0A1S1PZ06"/>
<dbReference type="SMART" id="SM00421">
    <property type="entry name" value="HTH_LUXR"/>
    <property type="match status" value="1"/>
</dbReference>
<dbReference type="Gene3D" id="1.25.40.10">
    <property type="entry name" value="Tetratricopeptide repeat domain"/>
    <property type="match status" value="1"/>
</dbReference>
<dbReference type="Gene3D" id="1.10.10.10">
    <property type="entry name" value="Winged helix-like DNA-binding domain superfamily/Winged helix DNA-binding domain"/>
    <property type="match status" value="1"/>
</dbReference>
<dbReference type="Pfam" id="PF00196">
    <property type="entry name" value="GerE"/>
    <property type="match status" value="1"/>
</dbReference>
<dbReference type="SUPFAM" id="SSF46894">
    <property type="entry name" value="C-terminal effector domain of the bipartite response regulators"/>
    <property type="match status" value="1"/>
</dbReference>
<dbReference type="Proteomes" id="UP000179769">
    <property type="component" value="Unassembled WGS sequence"/>
</dbReference>
<dbReference type="InterPro" id="IPR041664">
    <property type="entry name" value="AAA_16"/>
</dbReference>
<organism evidence="5 6">
    <name type="scientific">Parafrankia soli</name>
    <dbReference type="NCBI Taxonomy" id="2599596"/>
    <lineage>
        <taxon>Bacteria</taxon>
        <taxon>Bacillati</taxon>
        <taxon>Actinomycetota</taxon>
        <taxon>Actinomycetes</taxon>
        <taxon>Frankiales</taxon>
        <taxon>Frankiaceae</taxon>
        <taxon>Parafrankia</taxon>
    </lineage>
</organism>
<sequence length="977" mass="103813">MAGLRSVNRSATEAARRLRRVEPASAAPPAAAAPAARLVDGGRALFVGRPDALSQLRRAVAEVQGGRPRVALLEGPAGIGKTALVRHLLGDADVGCVLWASGEEDETGLSFGVLDQLTAEAARVVGPDPVFPGGPVAAGRVPSPDPLVAGEALVDLLGELQRSGPVVLVVDDAHWADRPSLQALTFALRRLRADRVFAVLMVRDLVDAQLPDGLRRLLMDERTVRILLEGLDDTELRALSSAHATGPLSWRACVRLRAHTGGNPLHARALLEQVPAEAFDNLEAPLPVPRSFAMLVVARLAAAPVQGRELATAASVLGAHPTLSQAAAVGGLDEPLRALEQAIEAGLLVEQPAARGLRFPHPLVHAAIYEQAGPARRAELHTRAAALVEEEALRLHHLARAATGPDGALATELAWLGREEATAGAWAAAAGHLSTAARLAPARTEYEQLMLEAADCQLLTGDLPDLFGKEAEVRGFRPTAWRDYLLARFAFQRGDADEAETLLRNAWKRCAPDSGTDVDPLLGARVAGWLAALYSTKLRGAESAEWAGRALELSSGHAAFDLIGQMRMSGLAASGQLDAVLESVADLPDPAVASVAELDVLAGRGQIYALVDNLADARRDLGGVLAASRGRSLLFRVLVTTTLAQAEYRAGLWDDAAIHCDLALSLMADSDDGALVPYCHQIGVLVPAARGQWEQAEKHVGTTQVFAESGFPHLIASAAIAMAHLARARGRSAEIVAVLEPPVRSGLLDLDAEPGISGWQDILVDALVEVGDLHRAEQVLIRFETAARRRGRRSAMAAAARNRGNLEALRDNPGAADAAFRAGLAEAEQIELPFERALLRHSYGSFLRGAGRPADSVRQLQAAHDTFTLLDARPYLDRCESELVACGWTPREGRRRERDASRLTTLELAVAKLVAAGLTNRQVARELVLSEKTVEHHLRAVFGKLHVTARTQLASRLLAAGGVSQPDHADAGLVQPD</sequence>
<dbReference type="SMART" id="SM00382">
    <property type="entry name" value="AAA"/>
    <property type="match status" value="1"/>
</dbReference>
<dbReference type="InterPro" id="IPR003593">
    <property type="entry name" value="AAA+_ATPase"/>
</dbReference>
<dbReference type="InterPro" id="IPR000792">
    <property type="entry name" value="Tscrpt_reg_LuxR_C"/>
</dbReference>
<dbReference type="InterPro" id="IPR027417">
    <property type="entry name" value="P-loop_NTPase"/>
</dbReference>
<comment type="caution">
    <text evidence="5">The sequence shown here is derived from an EMBL/GenBank/DDBJ whole genome shotgun (WGS) entry which is preliminary data.</text>
</comment>
<dbReference type="SUPFAM" id="SSF48452">
    <property type="entry name" value="TPR-like"/>
    <property type="match status" value="1"/>
</dbReference>
<keyword evidence="2" id="KW-0067">ATP-binding</keyword>
<keyword evidence="1" id="KW-0547">Nucleotide-binding</keyword>
<dbReference type="PROSITE" id="PS00622">
    <property type="entry name" value="HTH_LUXR_1"/>
    <property type="match status" value="1"/>
</dbReference>
<evidence type="ECO:0000256" key="3">
    <source>
        <dbReference type="SAM" id="MobiDB-lite"/>
    </source>
</evidence>
<protein>
    <submittedName>
        <fullName evidence="5">LuxR family transcriptional regulator</fullName>
    </submittedName>
</protein>
<dbReference type="GO" id="GO:0005737">
    <property type="term" value="C:cytoplasm"/>
    <property type="evidence" value="ECO:0007669"/>
    <property type="project" value="TreeGrafter"/>
</dbReference>
<reference evidence="6" key="1">
    <citation type="submission" date="2016-07" db="EMBL/GenBank/DDBJ databases">
        <title>Frankia sp. NRRL B-16219 Genome sequencing.</title>
        <authorList>
            <person name="Ghodhbane-Gtari F."/>
            <person name="Swanson E."/>
            <person name="Gueddou A."/>
            <person name="Louati M."/>
            <person name="Nouioui I."/>
            <person name="Hezbri K."/>
            <person name="Abebe-Akele F."/>
            <person name="Simpson S."/>
            <person name="Morris K."/>
            <person name="Thomas K."/>
            <person name="Gtari M."/>
            <person name="Tisa L.S."/>
        </authorList>
    </citation>
    <scope>NUCLEOTIDE SEQUENCE [LARGE SCALE GENOMIC DNA]</scope>
    <source>
        <strain evidence="6">NRRL B-16219</strain>
    </source>
</reference>
<dbReference type="PRINTS" id="PR00038">
    <property type="entry name" value="HTHLUXR"/>
</dbReference>